<accession>A0A101T5I5</accession>
<dbReference type="AlphaFoldDB" id="A0A101T5I5"/>
<dbReference type="Proteomes" id="UP000052982">
    <property type="component" value="Unassembled WGS sequence"/>
</dbReference>
<dbReference type="EMBL" id="LMWW01000010">
    <property type="protein sequence ID" value="KUN86242.1"/>
    <property type="molecule type" value="Genomic_DNA"/>
</dbReference>
<protein>
    <recommendedName>
        <fullName evidence="3">Haloacid dehalogenase</fullName>
    </recommendedName>
</protein>
<dbReference type="SUPFAM" id="SSF56784">
    <property type="entry name" value="HAD-like"/>
    <property type="match status" value="1"/>
</dbReference>
<evidence type="ECO:0000313" key="2">
    <source>
        <dbReference type="Proteomes" id="UP000052982"/>
    </source>
</evidence>
<sequence>MPVLFFDIGATLADAAVEADGSLTLRPRPRVLAVLDAFARTRKGIVSNPGPGEDAVARAGAALHAAFPGRFPDEALVLWGAKNSPAIFERAVAATARDGGPAVPADACVFVGEDARERAFAAQAGLRTAPHPVLTLAAVEGRPVFEARIALPAGRGPADLEAVAGTTEAVPLPGDGRRLVPALVSVLGAGVLDRAGFTVDLRDPLPLA</sequence>
<evidence type="ECO:0000313" key="1">
    <source>
        <dbReference type="EMBL" id="KUN86242.1"/>
    </source>
</evidence>
<dbReference type="InterPro" id="IPR036412">
    <property type="entry name" value="HAD-like_sf"/>
</dbReference>
<name>A0A101T5I5_9ACTN</name>
<gene>
    <name evidence="1" type="ORF">AQJ64_09420</name>
</gene>
<comment type="caution">
    <text evidence="1">The sequence shown here is derived from an EMBL/GenBank/DDBJ whole genome shotgun (WGS) entry which is preliminary data.</text>
</comment>
<dbReference type="InterPro" id="IPR023214">
    <property type="entry name" value="HAD_sf"/>
</dbReference>
<keyword evidence="2" id="KW-1185">Reference proteome</keyword>
<reference evidence="1 2" key="1">
    <citation type="submission" date="2015-10" db="EMBL/GenBank/DDBJ databases">
        <title>Draft genome sequence of Streptomyces griseoruber DSM 40281, type strain for the species Streptomyces griseoruber.</title>
        <authorList>
            <person name="Ruckert C."/>
            <person name="Winkler A."/>
            <person name="Kalinowski J."/>
            <person name="Kampfer P."/>
            <person name="Glaeser S."/>
        </authorList>
    </citation>
    <scope>NUCLEOTIDE SEQUENCE [LARGE SCALE GENOMIC DNA]</scope>
    <source>
        <strain evidence="1 2">DSM 40281</strain>
    </source>
</reference>
<dbReference type="STRING" id="1943.AQJ64_09420"/>
<dbReference type="Gene3D" id="3.40.50.1000">
    <property type="entry name" value="HAD superfamily/HAD-like"/>
    <property type="match status" value="1"/>
</dbReference>
<dbReference type="OrthoDB" id="3826977at2"/>
<evidence type="ECO:0008006" key="3">
    <source>
        <dbReference type="Google" id="ProtNLM"/>
    </source>
</evidence>
<dbReference type="RefSeq" id="WP_055638835.1">
    <property type="nucleotide sequence ID" value="NZ_JBIRRP010000001.1"/>
</dbReference>
<proteinExistence type="predicted"/>
<organism evidence="1 2">
    <name type="scientific">Streptomyces griseoruber</name>
    <dbReference type="NCBI Taxonomy" id="1943"/>
    <lineage>
        <taxon>Bacteria</taxon>
        <taxon>Bacillati</taxon>
        <taxon>Actinomycetota</taxon>
        <taxon>Actinomycetes</taxon>
        <taxon>Kitasatosporales</taxon>
        <taxon>Streptomycetaceae</taxon>
        <taxon>Streptomyces</taxon>
    </lineage>
</organism>